<evidence type="ECO:0000313" key="7">
    <source>
        <dbReference type="Proteomes" id="UP000007800"/>
    </source>
</evidence>
<evidence type="ECO:0000313" key="6">
    <source>
        <dbReference type="EMBL" id="EER11844.1"/>
    </source>
</evidence>
<gene>
    <name evidence="6" type="ORF">Pmar_PMAR015551</name>
</gene>
<dbReference type="PROSITE" id="PS50199">
    <property type="entry name" value="ZF_RANBP2_2"/>
    <property type="match status" value="1"/>
</dbReference>
<dbReference type="GeneID" id="9060522"/>
<organism evidence="7">
    <name type="scientific">Perkinsus marinus (strain ATCC 50983 / TXsc)</name>
    <dbReference type="NCBI Taxonomy" id="423536"/>
    <lineage>
        <taxon>Eukaryota</taxon>
        <taxon>Sar</taxon>
        <taxon>Alveolata</taxon>
        <taxon>Perkinsozoa</taxon>
        <taxon>Perkinsea</taxon>
        <taxon>Perkinsida</taxon>
        <taxon>Perkinsidae</taxon>
        <taxon>Perkinsus</taxon>
    </lineage>
</organism>
<dbReference type="GO" id="GO:0008270">
    <property type="term" value="F:zinc ion binding"/>
    <property type="evidence" value="ECO:0007669"/>
    <property type="project" value="UniProtKB-KW"/>
</dbReference>
<evidence type="ECO:0000256" key="2">
    <source>
        <dbReference type="ARBA" id="ARBA00022771"/>
    </source>
</evidence>
<name>C5KUF7_PERM5</name>
<reference evidence="6 7" key="1">
    <citation type="submission" date="2008-07" db="EMBL/GenBank/DDBJ databases">
        <authorList>
            <person name="El-Sayed N."/>
            <person name="Caler E."/>
            <person name="Inman J."/>
            <person name="Amedeo P."/>
            <person name="Hass B."/>
            <person name="Wortman J."/>
        </authorList>
    </citation>
    <scope>NUCLEOTIDE SEQUENCE [LARGE SCALE GENOMIC DNA]</scope>
    <source>
        <strain evidence="7">ATCC 50983 / TXsc</strain>
    </source>
</reference>
<keyword evidence="7" id="KW-1185">Reference proteome</keyword>
<feature type="domain" description="RanBP2-type" evidence="5">
    <location>
        <begin position="220"/>
        <end position="251"/>
    </location>
</feature>
<protein>
    <recommendedName>
        <fullName evidence="5">RanBP2-type domain-containing protein</fullName>
    </recommendedName>
</protein>
<dbReference type="InParanoid" id="C5KUF7"/>
<evidence type="ECO:0000256" key="1">
    <source>
        <dbReference type="ARBA" id="ARBA00022723"/>
    </source>
</evidence>
<dbReference type="Proteomes" id="UP000007800">
    <property type="component" value="Unassembled WGS sequence"/>
</dbReference>
<dbReference type="OMA" id="QWECWGA"/>
<dbReference type="AlphaFoldDB" id="C5KUF7"/>
<evidence type="ECO:0000256" key="4">
    <source>
        <dbReference type="PROSITE-ProRule" id="PRU00322"/>
    </source>
</evidence>
<evidence type="ECO:0000259" key="5">
    <source>
        <dbReference type="PROSITE" id="PS50199"/>
    </source>
</evidence>
<dbReference type="PROSITE" id="PS01358">
    <property type="entry name" value="ZF_RANBP2_1"/>
    <property type="match status" value="1"/>
</dbReference>
<proteinExistence type="predicted"/>
<keyword evidence="2 4" id="KW-0863">Zinc-finger</keyword>
<keyword evidence="3" id="KW-0862">Zinc</keyword>
<dbReference type="InterPro" id="IPR001876">
    <property type="entry name" value="Znf_RanBP2"/>
</dbReference>
<dbReference type="Gene3D" id="4.10.1060.10">
    <property type="entry name" value="Zinc finger, RanBP2-type"/>
    <property type="match status" value="1"/>
</dbReference>
<accession>C5KUF7</accession>
<keyword evidence="1" id="KW-0479">Metal-binding</keyword>
<dbReference type="SUPFAM" id="SSF90209">
    <property type="entry name" value="Ran binding protein zinc finger-like"/>
    <property type="match status" value="1"/>
</dbReference>
<dbReference type="OrthoDB" id="415542at2759"/>
<dbReference type="InterPro" id="IPR036443">
    <property type="entry name" value="Znf_RanBP2_sf"/>
</dbReference>
<evidence type="ECO:0000256" key="3">
    <source>
        <dbReference type="ARBA" id="ARBA00022833"/>
    </source>
</evidence>
<dbReference type="RefSeq" id="XP_002780049.1">
    <property type="nucleotide sequence ID" value="XM_002780003.1"/>
</dbReference>
<sequence>MSTSPFVTGVVTRVKNALTEDQERALRDELARVESANLDGKFTESLNDLVEKRLMQMVSDRRAAGGPQGGCDDDIDTLASNSDFVLPFLKQLLNEYQRGNWPKKATALTVNMGTIVSGITGAQRAEKEAELLAGMKGVASVTTDSDQAPIRSENIETLIHSRPTGMDTTEVGRGNLTVAESPDKGWFCESCNRAVYEFACKSCGSTINNRIRNGRRPRLKPGQWECWGADCNYLNYKQHSICRKCGRDKNVEEDDTWPDKRQVFEPLDPLLDAPQKEFDFAAERLKTEALKVIVYNEY</sequence>
<dbReference type="EMBL" id="GG676258">
    <property type="protein sequence ID" value="EER11844.1"/>
    <property type="molecule type" value="Genomic_DNA"/>
</dbReference>